<dbReference type="RefSeq" id="WP_015090259.1">
    <property type="nucleotide sequence ID" value="NC_019567.1"/>
</dbReference>
<reference evidence="1 2" key="1">
    <citation type="journal article" date="2012" name="BMC Genomics">
        <title>Genome analysis of a simultaneously predatory and prey-independent, novel Bdellovibrio bacteriovorus from the River Tiber, supports in silico predictions of both ancient and recent lateral gene transfer from diverse bacteria.</title>
        <authorList>
            <person name="Hobley L."/>
            <person name="Lerner T.R."/>
            <person name="Williams L.E."/>
            <person name="Lambert C."/>
            <person name="Till R."/>
            <person name="Milner D.S."/>
            <person name="Basford S.M."/>
            <person name="Capeness M.J."/>
            <person name="Fenton A.K."/>
            <person name="Atterbury R.J."/>
            <person name="Harris M.A."/>
            <person name="Sockett R.E."/>
        </authorList>
    </citation>
    <scope>NUCLEOTIDE SEQUENCE [LARGE SCALE GENOMIC DNA]</scope>
    <source>
        <strain evidence="1 2">Tiberius</strain>
    </source>
</reference>
<gene>
    <name evidence="1" type="ORF">Bdt_1093</name>
</gene>
<dbReference type="PROSITE" id="PS51257">
    <property type="entry name" value="PROKAR_LIPOPROTEIN"/>
    <property type="match status" value="1"/>
</dbReference>
<organism evidence="1 2">
    <name type="scientific">Bdellovibrio bacteriovorus str. Tiberius</name>
    <dbReference type="NCBI Taxonomy" id="1069642"/>
    <lineage>
        <taxon>Bacteria</taxon>
        <taxon>Pseudomonadati</taxon>
        <taxon>Bdellovibrionota</taxon>
        <taxon>Bdellovibrionia</taxon>
        <taxon>Bdellovibrionales</taxon>
        <taxon>Pseudobdellovibrionaceae</taxon>
        <taxon>Bdellovibrio</taxon>
    </lineage>
</organism>
<protein>
    <submittedName>
        <fullName evidence="1">Uncharacterized protein</fullName>
    </submittedName>
</protein>
<accession>K7YT39</accession>
<dbReference type="PATRIC" id="fig|1069642.3.peg.1078"/>
<dbReference type="HOGENOM" id="CLU_629563_0_0_7"/>
<sequence length="435" mass="47541">MNRLSALLFLFTLCLSLVGCIEVKVSYEEPRNELQDFCRENDLPKYTYYTGRVPQTMSLPPTSDPKSICVSDAFVSTGTIGKYPDLNSAVVQKCNRGGCTDVSIESVIAQTPKCRGCATPTPFNLLSDSAKASSIAQHKARVTKYIERKLSPKNDSALILLVESGDIDGAAEIQRAMSQVFPGELHPYARRLQNNLVAAFIKRLIIDHGEKYGRIYLVQGDHDLNNQFIGSIKRVSSLHAAVDILMVVHGYKGGIFVNRSLSSVLSGEHFLNEVSKTMTAAQRSKVRTIFNAACYGLIPANQKSISMSTALVRAFPNAITYGGTSINWSPMHRDGTIFENYYRGKTLSESVLLGNHTVNYQPTPAGTFVARSRVSIPALTARGCAKVLFQNKCETKKLTLGGFQLSSYARDGINAAVVSGTGGNKYITILSRITK</sequence>
<dbReference type="EMBL" id="CP002930">
    <property type="protein sequence ID" value="AFY00793.1"/>
    <property type="molecule type" value="Genomic_DNA"/>
</dbReference>
<name>K7YT39_BDEBC</name>
<evidence type="ECO:0000313" key="2">
    <source>
        <dbReference type="Proteomes" id="UP000010074"/>
    </source>
</evidence>
<dbReference type="AlphaFoldDB" id="K7YT39"/>
<dbReference type="KEGG" id="bbat:Bdt_1093"/>
<dbReference type="Proteomes" id="UP000010074">
    <property type="component" value="Chromosome"/>
</dbReference>
<evidence type="ECO:0000313" key="1">
    <source>
        <dbReference type="EMBL" id="AFY00793.1"/>
    </source>
</evidence>
<proteinExistence type="predicted"/>